<proteinExistence type="predicted"/>
<dbReference type="Pfam" id="PF12172">
    <property type="entry name" value="zf-ChsH2"/>
    <property type="match status" value="1"/>
</dbReference>
<reference evidence="3" key="1">
    <citation type="journal article" date="2014" name="Int. J. Syst. Evol. Microbiol.">
        <title>Complete genome sequence of Corynebacterium casei LMG S-19264T (=DSM 44701T), isolated from a smear-ripened cheese.</title>
        <authorList>
            <consortium name="US DOE Joint Genome Institute (JGI-PGF)"/>
            <person name="Walter F."/>
            <person name="Albersmeier A."/>
            <person name="Kalinowski J."/>
            <person name="Ruckert C."/>
        </authorList>
    </citation>
    <scope>NUCLEOTIDE SEQUENCE</scope>
    <source>
        <strain evidence="3">KCTC 42097</strain>
    </source>
</reference>
<evidence type="ECO:0000313" key="3">
    <source>
        <dbReference type="EMBL" id="GHC78136.1"/>
    </source>
</evidence>
<dbReference type="InterPro" id="IPR012340">
    <property type="entry name" value="NA-bd_OB-fold"/>
</dbReference>
<dbReference type="Pfam" id="PF01796">
    <property type="entry name" value="OB_ChsH2_C"/>
    <property type="match status" value="1"/>
</dbReference>
<gene>
    <name evidence="3" type="ORF">GCM10010136_29830</name>
</gene>
<evidence type="ECO:0008006" key="5">
    <source>
        <dbReference type="Google" id="ProtNLM"/>
    </source>
</evidence>
<dbReference type="Gene3D" id="6.10.30.10">
    <property type="match status" value="1"/>
</dbReference>
<organism evidence="3 4">
    <name type="scientific">Limoniibacter endophyticus</name>
    <dbReference type="NCBI Taxonomy" id="1565040"/>
    <lineage>
        <taxon>Bacteria</taxon>
        <taxon>Pseudomonadati</taxon>
        <taxon>Pseudomonadota</taxon>
        <taxon>Alphaproteobacteria</taxon>
        <taxon>Hyphomicrobiales</taxon>
        <taxon>Bartonellaceae</taxon>
        <taxon>Limoniibacter</taxon>
    </lineage>
</organism>
<feature type="domain" description="ChsH2 C-terminal OB-fold" evidence="1">
    <location>
        <begin position="60"/>
        <end position="125"/>
    </location>
</feature>
<dbReference type="RefSeq" id="WP_189491867.1">
    <property type="nucleotide sequence ID" value="NZ_BMZO01000010.1"/>
</dbReference>
<comment type="caution">
    <text evidence="3">The sequence shown here is derived from an EMBL/GenBank/DDBJ whole genome shotgun (WGS) entry which is preliminary data.</text>
</comment>
<accession>A0A8J3DUG5</accession>
<dbReference type="Proteomes" id="UP000641137">
    <property type="component" value="Unassembled WGS sequence"/>
</dbReference>
<dbReference type="PANTHER" id="PTHR34075">
    <property type="entry name" value="BLR3430 PROTEIN"/>
    <property type="match status" value="1"/>
</dbReference>
<dbReference type="PANTHER" id="PTHR34075:SF5">
    <property type="entry name" value="BLR3430 PROTEIN"/>
    <property type="match status" value="1"/>
</dbReference>
<dbReference type="InterPro" id="IPR002878">
    <property type="entry name" value="ChsH2_C"/>
</dbReference>
<reference evidence="3" key="2">
    <citation type="submission" date="2020-09" db="EMBL/GenBank/DDBJ databases">
        <authorList>
            <person name="Sun Q."/>
            <person name="Kim S."/>
        </authorList>
    </citation>
    <scope>NUCLEOTIDE SEQUENCE</scope>
    <source>
        <strain evidence="3">KCTC 42097</strain>
    </source>
</reference>
<dbReference type="InterPro" id="IPR022002">
    <property type="entry name" value="ChsH2_Znr"/>
</dbReference>
<evidence type="ECO:0000259" key="1">
    <source>
        <dbReference type="Pfam" id="PF01796"/>
    </source>
</evidence>
<dbReference type="AlphaFoldDB" id="A0A8J3DUG5"/>
<evidence type="ECO:0000313" key="4">
    <source>
        <dbReference type="Proteomes" id="UP000641137"/>
    </source>
</evidence>
<name>A0A8J3DUG5_9HYPH</name>
<keyword evidence="4" id="KW-1185">Reference proteome</keyword>
<sequence>MSLHQGVTEKPRPRISPDNKPFWDACQEEKLVLPFCEDCGKPHLVPGPVCPFCFSDRLQWREATGRGTISTFVIVHKVWFPAFAADVPYNVVQVELEEGPRLTAKLVGEGSQSPAVGDKVQVAFQKIDDDLTLPCFRKI</sequence>
<evidence type="ECO:0000259" key="2">
    <source>
        <dbReference type="Pfam" id="PF12172"/>
    </source>
</evidence>
<dbReference type="InterPro" id="IPR052513">
    <property type="entry name" value="Thioester_dehydratase-like"/>
</dbReference>
<protein>
    <recommendedName>
        <fullName evidence="5">OB-fold protein</fullName>
    </recommendedName>
</protein>
<dbReference type="EMBL" id="BMZO01000010">
    <property type="protein sequence ID" value="GHC78136.1"/>
    <property type="molecule type" value="Genomic_DNA"/>
</dbReference>
<dbReference type="SUPFAM" id="SSF50249">
    <property type="entry name" value="Nucleic acid-binding proteins"/>
    <property type="match status" value="1"/>
</dbReference>
<feature type="domain" description="ChsH2 rubredoxin-like zinc ribbon" evidence="2">
    <location>
        <begin position="23"/>
        <end position="58"/>
    </location>
</feature>